<evidence type="ECO:0000313" key="3">
    <source>
        <dbReference type="EMBL" id="KAK3757308.1"/>
    </source>
</evidence>
<evidence type="ECO:0000259" key="2">
    <source>
        <dbReference type="Pfam" id="PF13843"/>
    </source>
</evidence>
<protein>
    <recommendedName>
        <fullName evidence="2">PiggyBac transposable element-derived protein domain-containing protein</fullName>
    </recommendedName>
</protein>
<evidence type="ECO:0000256" key="1">
    <source>
        <dbReference type="SAM" id="Coils"/>
    </source>
</evidence>
<name>A0AAE0YUH8_9GAST</name>
<gene>
    <name evidence="3" type="ORF">RRG08_066204</name>
</gene>
<evidence type="ECO:0000313" key="4">
    <source>
        <dbReference type="Proteomes" id="UP001283361"/>
    </source>
</evidence>
<dbReference type="InterPro" id="IPR029526">
    <property type="entry name" value="PGBD"/>
</dbReference>
<feature type="domain" description="PiggyBac transposable element-derived protein" evidence="2">
    <location>
        <begin position="1"/>
        <end position="183"/>
    </location>
</feature>
<dbReference type="EMBL" id="JAWDGP010005392">
    <property type="protein sequence ID" value="KAK3757308.1"/>
    <property type="molecule type" value="Genomic_DNA"/>
</dbReference>
<keyword evidence="1" id="KW-0175">Coiled coil</keyword>
<dbReference type="AlphaFoldDB" id="A0AAE0YUH8"/>
<reference evidence="3" key="1">
    <citation type="journal article" date="2023" name="G3 (Bethesda)">
        <title>A reference genome for the long-term kleptoplast-retaining sea slug Elysia crispata morphotype clarki.</title>
        <authorList>
            <person name="Eastman K.E."/>
            <person name="Pendleton A.L."/>
            <person name="Shaikh M.A."/>
            <person name="Suttiyut T."/>
            <person name="Ogas R."/>
            <person name="Tomko P."/>
            <person name="Gavelis G."/>
            <person name="Widhalm J.R."/>
            <person name="Wisecaver J.H."/>
        </authorList>
    </citation>
    <scope>NUCLEOTIDE SEQUENCE</scope>
    <source>
        <strain evidence="3">ECLA1</strain>
    </source>
</reference>
<keyword evidence="4" id="KW-1185">Reference proteome</keyword>
<comment type="caution">
    <text evidence="3">The sequence shown here is derived from an EMBL/GenBank/DDBJ whole genome shotgun (WGS) entry which is preliminary data.</text>
</comment>
<feature type="coiled-coil region" evidence="1">
    <location>
        <begin position="397"/>
        <end position="431"/>
    </location>
</feature>
<dbReference type="Pfam" id="PF13843">
    <property type="entry name" value="DDE_Tnp_1_7"/>
    <property type="match status" value="1"/>
</dbReference>
<dbReference type="Proteomes" id="UP001283361">
    <property type="component" value="Unassembled WGS sequence"/>
</dbReference>
<dbReference type="PANTHER" id="PTHR46599:SF3">
    <property type="entry name" value="PIGGYBAC TRANSPOSABLE ELEMENT-DERIVED PROTEIN 4"/>
    <property type="match status" value="1"/>
</dbReference>
<proteinExistence type="predicted"/>
<accession>A0AAE0YUH8</accession>
<dbReference type="PANTHER" id="PTHR46599">
    <property type="entry name" value="PIGGYBAC TRANSPOSABLE ELEMENT-DERIVED PROTEIN 4"/>
    <property type="match status" value="1"/>
</dbReference>
<organism evidence="3 4">
    <name type="scientific">Elysia crispata</name>
    <name type="common">lettuce slug</name>
    <dbReference type="NCBI Taxonomy" id="231223"/>
    <lineage>
        <taxon>Eukaryota</taxon>
        <taxon>Metazoa</taxon>
        <taxon>Spiralia</taxon>
        <taxon>Lophotrochozoa</taxon>
        <taxon>Mollusca</taxon>
        <taxon>Gastropoda</taxon>
        <taxon>Heterobranchia</taxon>
        <taxon>Euthyneura</taxon>
        <taxon>Panpulmonata</taxon>
        <taxon>Sacoglossa</taxon>
        <taxon>Placobranchoidea</taxon>
        <taxon>Plakobranchidae</taxon>
        <taxon>Elysia</taxon>
    </lineage>
</organism>
<sequence length="734" mass="84303">MVAFKGRLSFKQYMPAKPTKWGIKIWYVCDARLGYCLGYDVYTGKARRKNPRKPLGFEVVDSLCSPHFGKGHHLYVDRFFNSVDLAELLSEKGTYLCGTNMSNRKGLPPAMKRKMKMKGELIQLQKGNLVTTAFHDKRTVHLLSTNQIMGTAADGRPLVLLDYNKTMGGVDKLDQQLSYYPLGIPNSPPQRVENRRSGVSSLSKVAISSHIFSQPTAMAALELSLLKDAESRTWEEATCWFQKLFPALESVTRGKLEYRTGQPLEHFMFTKFDLENESPLLSQLGLTRNVLLVKPTENVPYKSDISTPSKTKADPLQKVIKKYEHDLNSANSSCEQLQLENVRIKEERDALRIQISSQPQQCNKSIQVDDKRVTKIANLEKDLLKQIQINDILMKENDALKRISEQNKNEIASLKRQLKTEQTLKSKYKKQNEETLMISQAILESEDASPDRKSVVKLKVENKSKNAFTDDVRLTYMALQGEDFINKDIFQNTMAVNEKDNLMYTQMFQRMCAKCLIVLQRQLSDFLVGGIFGGEIVEEVKEILMTAPLTNLTGERLFGDFDFDIFKRRRASTFSRSSLNMFKHNKTGRWITKKTPTVAARLLKEARLHGMKMQRKSREAEKDIRLKIRAKLEENLRLKNEKDVATKEKMLQMVDDILNEGGLCYTKEDVDKIMEDRKCLERLKAQIRYRKFVMNEKHLNVTGNATQLYRSLLSSLGYDSENTNPPPKKRARKQ</sequence>
<feature type="coiled-coil region" evidence="1">
    <location>
        <begin position="320"/>
        <end position="354"/>
    </location>
</feature>